<evidence type="ECO:0000256" key="2">
    <source>
        <dbReference type="ARBA" id="ARBA00022690"/>
    </source>
</evidence>
<reference evidence="8" key="1">
    <citation type="submission" date="2025-08" db="UniProtKB">
        <authorList>
            <consortium name="RefSeq"/>
        </authorList>
    </citation>
    <scope>IDENTIFICATION</scope>
    <source>
        <tissue evidence="8">Whole body</tissue>
    </source>
</reference>
<dbReference type="CDD" id="cd19941">
    <property type="entry name" value="TIL"/>
    <property type="match status" value="1"/>
</dbReference>
<dbReference type="RefSeq" id="XP_024875266.1">
    <property type="nucleotide sequence ID" value="XM_025019498.1"/>
</dbReference>
<name>A0A6J1Q1A7_9HYME</name>
<evidence type="ECO:0000256" key="1">
    <source>
        <dbReference type="ARBA" id="ARBA00007611"/>
    </source>
</evidence>
<dbReference type="OrthoDB" id="6236007at2759"/>
<comment type="similarity">
    <text evidence="1">Belongs to the serine protease inhibitor-like (TIL domain-containing) family.</text>
</comment>
<protein>
    <submittedName>
        <fullName evidence="8">Chymotrypsin inhibitor-like</fullName>
    </submittedName>
</protein>
<dbReference type="Proteomes" id="UP000504618">
    <property type="component" value="Unplaced"/>
</dbReference>
<keyword evidence="3" id="KW-0722">Serine protease inhibitor</keyword>
<feature type="domain" description="TIL" evidence="6">
    <location>
        <begin position="34"/>
        <end position="87"/>
    </location>
</feature>
<dbReference type="InterPro" id="IPR036084">
    <property type="entry name" value="Ser_inhib-like_sf"/>
</dbReference>
<feature type="chain" id="PRO_5026851102" evidence="5">
    <location>
        <begin position="22"/>
        <end position="87"/>
    </location>
</feature>
<dbReference type="FunFam" id="2.10.25.10:FF:000055">
    <property type="entry name" value="alpha-tectorin isoform X1"/>
    <property type="match status" value="1"/>
</dbReference>
<dbReference type="InterPro" id="IPR002919">
    <property type="entry name" value="TIL_dom"/>
</dbReference>
<dbReference type="PANTHER" id="PTHR23259:SF70">
    <property type="entry name" value="ACCESSORY GLAND PROTEIN ACP62F-RELATED"/>
    <property type="match status" value="1"/>
</dbReference>
<dbReference type="SUPFAM" id="SSF57567">
    <property type="entry name" value="Serine protease inhibitors"/>
    <property type="match status" value="1"/>
</dbReference>
<evidence type="ECO:0000259" key="6">
    <source>
        <dbReference type="Pfam" id="PF01826"/>
    </source>
</evidence>
<dbReference type="Gene3D" id="2.10.25.10">
    <property type="entry name" value="Laminin"/>
    <property type="match status" value="1"/>
</dbReference>
<proteinExistence type="inferred from homology"/>
<accession>A0A6J1Q1A7</accession>
<dbReference type="AlphaFoldDB" id="A0A6J1Q1A7"/>
<organism evidence="7 8">
    <name type="scientific">Temnothorax curvispinosus</name>
    <dbReference type="NCBI Taxonomy" id="300111"/>
    <lineage>
        <taxon>Eukaryota</taxon>
        <taxon>Metazoa</taxon>
        <taxon>Ecdysozoa</taxon>
        <taxon>Arthropoda</taxon>
        <taxon>Hexapoda</taxon>
        <taxon>Insecta</taxon>
        <taxon>Pterygota</taxon>
        <taxon>Neoptera</taxon>
        <taxon>Endopterygota</taxon>
        <taxon>Hymenoptera</taxon>
        <taxon>Apocrita</taxon>
        <taxon>Aculeata</taxon>
        <taxon>Formicoidea</taxon>
        <taxon>Formicidae</taxon>
        <taxon>Myrmicinae</taxon>
        <taxon>Temnothorax</taxon>
    </lineage>
</organism>
<gene>
    <name evidence="8" type="primary">LOC112456758</name>
</gene>
<keyword evidence="5" id="KW-0732">Signal</keyword>
<sequence length="87" mass="9694">MSRASFVLFIMIVVLCGTTIAQLPYYRSPTYRRCPVNQEWNDCGSACPPTCDEPVQSACIAMCKIGCQCRRGFLLNSFGNCVHPSYC</sequence>
<feature type="signal peptide" evidence="5">
    <location>
        <begin position="1"/>
        <end position="21"/>
    </location>
</feature>
<keyword evidence="4" id="KW-1015">Disulfide bond</keyword>
<dbReference type="InterPro" id="IPR051368">
    <property type="entry name" value="SerProtInhib-TIL_Domain"/>
</dbReference>
<dbReference type="GeneID" id="112456758"/>
<evidence type="ECO:0000313" key="7">
    <source>
        <dbReference type="Proteomes" id="UP000504618"/>
    </source>
</evidence>
<dbReference type="PANTHER" id="PTHR23259">
    <property type="entry name" value="RIDDLE"/>
    <property type="match status" value="1"/>
</dbReference>
<evidence type="ECO:0000256" key="3">
    <source>
        <dbReference type="ARBA" id="ARBA00022900"/>
    </source>
</evidence>
<evidence type="ECO:0000256" key="5">
    <source>
        <dbReference type="SAM" id="SignalP"/>
    </source>
</evidence>
<evidence type="ECO:0000313" key="8">
    <source>
        <dbReference type="RefSeq" id="XP_024875266.1"/>
    </source>
</evidence>
<evidence type="ECO:0000256" key="4">
    <source>
        <dbReference type="ARBA" id="ARBA00023157"/>
    </source>
</evidence>
<keyword evidence="7" id="KW-1185">Reference proteome</keyword>
<dbReference type="Pfam" id="PF01826">
    <property type="entry name" value="TIL"/>
    <property type="match status" value="1"/>
</dbReference>
<keyword evidence="2" id="KW-0646">Protease inhibitor</keyword>
<dbReference type="GO" id="GO:0004867">
    <property type="term" value="F:serine-type endopeptidase inhibitor activity"/>
    <property type="evidence" value="ECO:0007669"/>
    <property type="project" value="UniProtKB-KW"/>
</dbReference>